<proteinExistence type="inferred from homology"/>
<keyword evidence="1 7" id="KW-0963">Cytoplasm</keyword>
<dbReference type="InterPro" id="IPR020598">
    <property type="entry name" value="rRNA_Ade_methylase_Trfase_N"/>
</dbReference>
<comment type="function">
    <text evidence="7">Specifically dimethylates two adjacent adenosines (A1518 and A1519) in the loop of a conserved hairpin near the 3'-end of 16S rRNA in the 30S particle. May play a critical role in biogenesis of 30S subunits.</text>
</comment>
<dbReference type="PANTHER" id="PTHR11727:SF7">
    <property type="entry name" value="DIMETHYLADENOSINE TRANSFERASE-RELATED"/>
    <property type="match status" value="1"/>
</dbReference>
<evidence type="ECO:0000259" key="9">
    <source>
        <dbReference type="SMART" id="SM00650"/>
    </source>
</evidence>
<feature type="binding site" evidence="7 8">
    <location>
        <position position="39"/>
    </location>
    <ligand>
        <name>S-adenosyl-L-methionine</name>
        <dbReference type="ChEBI" id="CHEBI:59789"/>
    </ligand>
</feature>
<feature type="binding site" evidence="7 8">
    <location>
        <position position="84"/>
    </location>
    <ligand>
        <name>S-adenosyl-L-methionine</name>
        <dbReference type="ChEBI" id="CHEBI:59789"/>
    </ligand>
</feature>
<evidence type="ECO:0000256" key="2">
    <source>
        <dbReference type="ARBA" id="ARBA00022552"/>
    </source>
</evidence>
<evidence type="ECO:0000256" key="7">
    <source>
        <dbReference type="HAMAP-Rule" id="MF_00607"/>
    </source>
</evidence>
<evidence type="ECO:0000313" key="10">
    <source>
        <dbReference type="EMBL" id="AFX74064.1"/>
    </source>
</evidence>
<dbReference type="PROSITE" id="PS01131">
    <property type="entry name" value="RRNA_A_DIMETH"/>
    <property type="match status" value="1"/>
</dbReference>
<evidence type="ECO:0000256" key="8">
    <source>
        <dbReference type="PROSITE-ProRule" id="PRU01026"/>
    </source>
</evidence>
<feature type="binding site" evidence="7 8">
    <location>
        <position position="60"/>
    </location>
    <ligand>
        <name>S-adenosyl-L-methionine</name>
        <dbReference type="ChEBI" id="CHEBI:59789"/>
    </ligand>
</feature>
<keyword evidence="2 7" id="KW-0698">rRNA processing</keyword>
<dbReference type="PANTHER" id="PTHR11727">
    <property type="entry name" value="DIMETHYLADENOSINE TRANSFERASE"/>
    <property type="match status" value="1"/>
</dbReference>
<dbReference type="InterPro" id="IPR029063">
    <property type="entry name" value="SAM-dependent_MTases_sf"/>
</dbReference>
<evidence type="ECO:0000256" key="1">
    <source>
        <dbReference type="ARBA" id="ARBA00022490"/>
    </source>
</evidence>
<evidence type="ECO:0000256" key="6">
    <source>
        <dbReference type="ARBA" id="ARBA00022884"/>
    </source>
</evidence>
<dbReference type="SUPFAM" id="SSF53335">
    <property type="entry name" value="S-adenosyl-L-methionine-dependent methyltransferases"/>
    <property type="match status" value="1"/>
</dbReference>
<dbReference type="KEGG" id="mhs:MOS_132"/>
<dbReference type="Proteomes" id="UP000009399">
    <property type="component" value="Chromosome"/>
</dbReference>
<dbReference type="Gene3D" id="3.40.50.150">
    <property type="entry name" value="Vaccinia Virus protein VP39"/>
    <property type="match status" value="1"/>
</dbReference>
<feature type="binding site" evidence="7 8">
    <location>
        <position position="13"/>
    </location>
    <ligand>
        <name>S-adenosyl-L-methionine</name>
        <dbReference type="ChEBI" id="CHEBI:59789"/>
    </ligand>
</feature>
<dbReference type="EMBL" id="CP003914">
    <property type="protein sequence ID" value="AFX74064.1"/>
    <property type="molecule type" value="Genomic_DNA"/>
</dbReference>
<feature type="domain" description="Ribosomal RNA adenine methylase transferase N-terminal" evidence="9">
    <location>
        <begin position="20"/>
        <end position="186"/>
    </location>
</feature>
<feature type="binding site" evidence="7 8">
    <location>
        <position position="101"/>
    </location>
    <ligand>
        <name>S-adenosyl-L-methionine</name>
        <dbReference type="ChEBI" id="CHEBI:59789"/>
    </ligand>
</feature>
<keyword evidence="3 7" id="KW-0489">Methyltransferase</keyword>
<evidence type="ECO:0000256" key="4">
    <source>
        <dbReference type="ARBA" id="ARBA00022679"/>
    </source>
</evidence>
<comment type="similarity">
    <text evidence="7">Belongs to the class I-like SAM-binding methyltransferase superfamily. rRNA adenine N(6)-methyltransferase family. RsmA subfamily.</text>
</comment>
<dbReference type="GO" id="GO:0003723">
    <property type="term" value="F:RNA binding"/>
    <property type="evidence" value="ECO:0007669"/>
    <property type="project" value="UniProtKB-UniRule"/>
</dbReference>
<dbReference type="AlphaFoldDB" id="A0AAI8ALU5"/>
<dbReference type="GO" id="GO:0005829">
    <property type="term" value="C:cytosol"/>
    <property type="evidence" value="ECO:0007669"/>
    <property type="project" value="TreeGrafter"/>
</dbReference>
<dbReference type="InterPro" id="IPR011530">
    <property type="entry name" value="rRNA_adenine_dimethylase"/>
</dbReference>
<dbReference type="GO" id="GO:0052908">
    <property type="term" value="F:16S rRNA (adenine(1518)-N(6)/adenine(1519)-N(6))-dimethyltransferase activity"/>
    <property type="evidence" value="ECO:0007669"/>
    <property type="project" value="UniProtKB-EC"/>
</dbReference>
<evidence type="ECO:0000256" key="5">
    <source>
        <dbReference type="ARBA" id="ARBA00022691"/>
    </source>
</evidence>
<organism evidence="10 11">
    <name type="scientific">Mesomycoplasma hyorhinis SK76</name>
    <dbReference type="NCBI Taxonomy" id="1118964"/>
    <lineage>
        <taxon>Bacteria</taxon>
        <taxon>Bacillati</taxon>
        <taxon>Mycoplasmatota</taxon>
        <taxon>Mycoplasmoidales</taxon>
        <taxon>Metamycoplasmataceae</taxon>
        <taxon>Mesomycoplasma</taxon>
    </lineage>
</organism>
<accession>A0AAI8ALU5</accession>
<comment type="catalytic activity">
    <reaction evidence="7">
        <text>adenosine(1518)/adenosine(1519) in 16S rRNA + 4 S-adenosyl-L-methionine = N(6)-dimethyladenosine(1518)/N(6)-dimethyladenosine(1519) in 16S rRNA + 4 S-adenosyl-L-homocysteine + 4 H(+)</text>
        <dbReference type="Rhea" id="RHEA:19609"/>
        <dbReference type="Rhea" id="RHEA-COMP:10232"/>
        <dbReference type="Rhea" id="RHEA-COMP:10233"/>
        <dbReference type="ChEBI" id="CHEBI:15378"/>
        <dbReference type="ChEBI" id="CHEBI:57856"/>
        <dbReference type="ChEBI" id="CHEBI:59789"/>
        <dbReference type="ChEBI" id="CHEBI:74411"/>
        <dbReference type="ChEBI" id="CHEBI:74493"/>
        <dbReference type="EC" id="2.1.1.182"/>
    </reaction>
</comment>
<dbReference type="InterPro" id="IPR001737">
    <property type="entry name" value="KsgA/Erm"/>
</dbReference>
<gene>
    <name evidence="7" type="primary">rsmA</name>
    <name evidence="7" type="synonym">ksgA</name>
    <name evidence="10" type="ORF">MOS_132</name>
</gene>
<dbReference type="SMART" id="SM00650">
    <property type="entry name" value="rADc"/>
    <property type="match status" value="1"/>
</dbReference>
<sequence length="257" mass="29611">MKTIQAKKKFGQNFLKDDFVINKIIELANSQDEDALEIGPGTGAITIPLLESAKSLLAYEIDKDLIVCLENKIKSSKFMLKNEDFLEADLDFTTPKILVANLPYYITSQILFKVFENVNKFKSMLIMVQEEVADRIVAKEKTSAFSKLSLACQLVADVKKELKILPSSFSPQPKVNSALVSFKFKKNLNPEYIKGFLDFTKKCFSMKRKTFYNNLSTFLNQEKIKELYVKFNLNYNIRPQQISLNQYIQIYDFIKNS</sequence>
<dbReference type="Gene3D" id="1.10.8.100">
    <property type="entry name" value="Ribosomal RNA adenine dimethylase-like, domain 2"/>
    <property type="match status" value="1"/>
</dbReference>
<reference evidence="10 11" key="1">
    <citation type="journal article" date="2013" name="Genome Announc.">
        <title>Complete Genome Sequence of Mycoplasma hyorhinis Strain SK76.</title>
        <authorList>
            <person name="Goodison S."/>
            <person name="Urquidi V."/>
            <person name="Kumar D."/>
            <person name="Reyes L."/>
            <person name="Rosser C.J."/>
        </authorList>
    </citation>
    <scope>NUCLEOTIDE SEQUENCE [LARGE SCALE GENOMIC DNA]</scope>
    <source>
        <strain evidence="10 11">SK76</strain>
    </source>
</reference>
<dbReference type="Pfam" id="PF00398">
    <property type="entry name" value="RrnaAD"/>
    <property type="match status" value="1"/>
</dbReference>
<dbReference type="InterPro" id="IPR023165">
    <property type="entry name" value="rRNA_Ade_diMease-like_C"/>
</dbReference>
<dbReference type="PROSITE" id="PS51689">
    <property type="entry name" value="SAM_RNA_A_N6_MT"/>
    <property type="match status" value="1"/>
</dbReference>
<dbReference type="NCBIfam" id="TIGR00755">
    <property type="entry name" value="ksgA"/>
    <property type="match status" value="1"/>
</dbReference>
<keyword evidence="5 7" id="KW-0949">S-adenosyl-L-methionine</keyword>
<comment type="subcellular location">
    <subcellularLocation>
        <location evidence="7">Cytoplasm</location>
    </subcellularLocation>
</comment>
<dbReference type="RefSeq" id="WP_013301955.1">
    <property type="nucleotide sequence ID" value="NC_019552.1"/>
</dbReference>
<keyword evidence="6 7" id="KW-0694">RNA-binding</keyword>
<dbReference type="EC" id="2.1.1.182" evidence="7"/>
<keyword evidence="4 7" id="KW-0808">Transferase</keyword>
<dbReference type="HAMAP" id="MF_00607">
    <property type="entry name" value="16SrRNA_methyltr_A"/>
    <property type="match status" value="1"/>
</dbReference>
<evidence type="ECO:0000256" key="3">
    <source>
        <dbReference type="ARBA" id="ARBA00022603"/>
    </source>
</evidence>
<feature type="binding site" evidence="7 8">
    <location>
        <position position="15"/>
    </location>
    <ligand>
        <name>S-adenosyl-L-methionine</name>
        <dbReference type="ChEBI" id="CHEBI:59789"/>
    </ligand>
</feature>
<dbReference type="GeneID" id="93248266"/>
<evidence type="ECO:0000313" key="11">
    <source>
        <dbReference type="Proteomes" id="UP000009399"/>
    </source>
</evidence>
<dbReference type="InterPro" id="IPR020596">
    <property type="entry name" value="rRNA_Ade_Mease_Trfase_CS"/>
</dbReference>
<dbReference type="CDD" id="cd02440">
    <property type="entry name" value="AdoMet_MTases"/>
    <property type="match status" value="1"/>
</dbReference>
<protein>
    <recommendedName>
        <fullName evidence="7">Ribosomal RNA small subunit methyltransferase A</fullName>
        <ecNumber evidence="7">2.1.1.182</ecNumber>
    </recommendedName>
    <alternativeName>
        <fullName evidence="7">16S rRNA (adenine(1518)-N(6)/adenine(1519)-N(6))-dimethyltransferase</fullName>
    </alternativeName>
    <alternativeName>
        <fullName evidence="7">16S rRNA dimethyladenosine transferase</fullName>
    </alternativeName>
    <alternativeName>
        <fullName evidence="7">16S rRNA dimethylase</fullName>
    </alternativeName>
    <alternativeName>
        <fullName evidence="7">S-adenosylmethionine-6-N', N'-adenosyl(rRNA) dimethyltransferase</fullName>
    </alternativeName>
</protein>
<name>A0AAI8ALU5_MESHY</name>